<organism evidence="2 3">
    <name type="scientific">Saguinus oedipus</name>
    <name type="common">Cotton-top tamarin</name>
    <name type="synonym">Oedipomidas oedipus</name>
    <dbReference type="NCBI Taxonomy" id="9490"/>
    <lineage>
        <taxon>Eukaryota</taxon>
        <taxon>Metazoa</taxon>
        <taxon>Chordata</taxon>
        <taxon>Craniata</taxon>
        <taxon>Vertebrata</taxon>
        <taxon>Euteleostomi</taxon>
        <taxon>Mammalia</taxon>
        <taxon>Eutheria</taxon>
        <taxon>Euarchontoglires</taxon>
        <taxon>Primates</taxon>
        <taxon>Haplorrhini</taxon>
        <taxon>Platyrrhini</taxon>
        <taxon>Cebidae</taxon>
        <taxon>Callitrichinae</taxon>
        <taxon>Saguinus</taxon>
    </lineage>
</organism>
<accession>A0ABQ9ULJ8</accession>
<feature type="compositionally biased region" description="Pro residues" evidence="1">
    <location>
        <begin position="1"/>
        <end position="11"/>
    </location>
</feature>
<feature type="region of interest" description="Disordered" evidence="1">
    <location>
        <begin position="1"/>
        <end position="143"/>
    </location>
</feature>
<comment type="caution">
    <text evidence="2">The sequence shown here is derived from an EMBL/GenBank/DDBJ whole genome shotgun (WGS) entry which is preliminary data.</text>
</comment>
<feature type="compositionally biased region" description="Low complexity" evidence="1">
    <location>
        <begin position="47"/>
        <end position="67"/>
    </location>
</feature>
<name>A0ABQ9ULJ8_SAGOE</name>
<proteinExistence type="predicted"/>
<dbReference type="Proteomes" id="UP001266305">
    <property type="component" value="Unassembled WGS sequence"/>
</dbReference>
<dbReference type="EMBL" id="JASSZA010000011">
    <property type="protein sequence ID" value="KAK2097716.1"/>
    <property type="molecule type" value="Genomic_DNA"/>
</dbReference>
<keyword evidence="3" id="KW-1185">Reference proteome</keyword>
<gene>
    <name evidence="2" type="ORF">P7K49_023167</name>
</gene>
<protein>
    <submittedName>
        <fullName evidence="2">Uncharacterized protein</fullName>
    </submittedName>
</protein>
<evidence type="ECO:0000313" key="3">
    <source>
        <dbReference type="Proteomes" id="UP001266305"/>
    </source>
</evidence>
<evidence type="ECO:0000256" key="1">
    <source>
        <dbReference type="SAM" id="MobiDB-lite"/>
    </source>
</evidence>
<sequence>MADPATGPPPSEGEESTVRFARKGALRQKNVHEGTFPGPRGQRRAGDPVSAPSAPSVPRDPASPDSPLRTLLPGTPGGTVLRVPCPHPGPRRAAAGHLLPSPAPRHLQNAQGSVAGAFAPPGSERAASVPALEGSASGALRPGVPCLSSCFRA</sequence>
<reference evidence="2 3" key="1">
    <citation type="submission" date="2023-05" db="EMBL/GenBank/DDBJ databases">
        <title>B98-5 Cell Line De Novo Hybrid Assembly: An Optical Mapping Approach.</title>
        <authorList>
            <person name="Kananen K."/>
            <person name="Auerbach J.A."/>
            <person name="Kautto E."/>
            <person name="Blachly J.S."/>
        </authorList>
    </citation>
    <scope>NUCLEOTIDE SEQUENCE [LARGE SCALE GENOMIC DNA]</scope>
    <source>
        <strain evidence="2">B95-8</strain>
        <tissue evidence="2">Cell line</tissue>
    </source>
</reference>
<evidence type="ECO:0000313" key="2">
    <source>
        <dbReference type="EMBL" id="KAK2097716.1"/>
    </source>
</evidence>